<reference evidence="1" key="1">
    <citation type="submission" date="2023-10" db="EMBL/GenBank/DDBJ databases">
        <title>Genome assemblies of two species of porcelain crab, Petrolisthes cinctipes and Petrolisthes manimaculis (Anomura: Porcellanidae).</title>
        <authorList>
            <person name="Angst P."/>
        </authorList>
    </citation>
    <scope>NUCLEOTIDE SEQUENCE</scope>
    <source>
        <strain evidence="1">PB745_01</strain>
        <tissue evidence="1">Gill</tissue>
    </source>
</reference>
<dbReference type="AlphaFoldDB" id="A0AAE1K2G4"/>
<evidence type="ECO:0000313" key="1">
    <source>
        <dbReference type="EMBL" id="KAK3862299.1"/>
    </source>
</evidence>
<protein>
    <submittedName>
        <fullName evidence="1">Uncharacterized protein</fullName>
    </submittedName>
</protein>
<sequence length="76" mass="8417">MFPKSGVGSNWLGEEKRAAGNRLRGIVLERSKFPPSIYGSTTKALSAAVTYLTRGYKQYKLSNKTTFQPCSRGNRS</sequence>
<dbReference type="EMBL" id="JAWQEG010004276">
    <property type="protein sequence ID" value="KAK3862299.1"/>
    <property type="molecule type" value="Genomic_DNA"/>
</dbReference>
<proteinExistence type="predicted"/>
<evidence type="ECO:0000313" key="2">
    <source>
        <dbReference type="Proteomes" id="UP001286313"/>
    </source>
</evidence>
<organism evidence="1 2">
    <name type="scientific">Petrolisthes cinctipes</name>
    <name type="common">Flat porcelain crab</name>
    <dbReference type="NCBI Taxonomy" id="88211"/>
    <lineage>
        <taxon>Eukaryota</taxon>
        <taxon>Metazoa</taxon>
        <taxon>Ecdysozoa</taxon>
        <taxon>Arthropoda</taxon>
        <taxon>Crustacea</taxon>
        <taxon>Multicrustacea</taxon>
        <taxon>Malacostraca</taxon>
        <taxon>Eumalacostraca</taxon>
        <taxon>Eucarida</taxon>
        <taxon>Decapoda</taxon>
        <taxon>Pleocyemata</taxon>
        <taxon>Anomura</taxon>
        <taxon>Galatheoidea</taxon>
        <taxon>Porcellanidae</taxon>
        <taxon>Petrolisthes</taxon>
    </lineage>
</organism>
<comment type="caution">
    <text evidence="1">The sequence shown here is derived from an EMBL/GenBank/DDBJ whole genome shotgun (WGS) entry which is preliminary data.</text>
</comment>
<name>A0AAE1K2G4_PETCI</name>
<accession>A0AAE1K2G4</accession>
<gene>
    <name evidence="1" type="ORF">Pcinc_031827</name>
</gene>
<keyword evidence="2" id="KW-1185">Reference proteome</keyword>
<dbReference type="Proteomes" id="UP001286313">
    <property type="component" value="Unassembled WGS sequence"/>
</dbReference>